<dbReference type="Proteomes" id="UP000594014">
    <property type="component" value="Chromosome"/>
</dbReference>
<sequence>MIYMLLLCFLIFLIYISDRKNPTNRWGGISGFLFCLGAIKEYFYFDLVPLIPHGTVNGEPLEIYTHLYSVMTALLYCFAMPTAIIFAMYFAGYDPNSSTRSRNKMIWGGIFFIPLIILLFYKPHLFRSYQLGNSVFWYVLGTFNLLCGLVFSLLILRTVFQEPNPNLRRQKRLVATIILPPVIYWLVTIFIIHPLKLNALFKLWQGNIVIVILSIGFFLVMSFRDGIMGLKLRREKYRWNSDMSSVRRSVAFTIHMFKNETAKMEYCIDNLEQEFLSKNQESVPPTEFALMRRSIEKQQEILERARRHSDEIILLEQPCSITNLIEEAVSSISYLNPQITIRVDFKDDASLLCDKAHILETIINLLRNAAEAISLRGEIRISYDFVPKKGYGFIQIADNGSGIEKKDLDRIFDPYYTTENPEKNFGLGLAYCRNVIQKHGGYIKVQSTPNKGSIMTIALPSERFSLESFSTREEMAAIE</sequence>
<keyword evidence="2" id="KW-1185">Reference proteome</keyword>
<evidence type="ECO:0000313" key="1">
    <source>
        <dbReference type="EMBL" id="QOX65358.1"/>
    </source>
</evidence>
<gene>
    <name evidence="1" type="ORF">FRZ06_19360</name>
</gene>
<name>A0ACD1AGC3_9FIRM</name>
<reference evidence="1" key="1">
    <citation type="submission" date="2019-08" db="EMBL/GenBank/DDBJ databases">
        <title>Genome sequence of Clostridiales bacterium MT110.</title>
        <authorList>
            <person name="Cao J."/>
        </authorList>
    </citation>
    <scope>NUCLEOTIDE SEQUENCE</scope>
    <source>
        <strain evidence="1">MT110</strain>
    </source>
</reference>
<proteinExistence type="predicted"/>
<organism evidence="1 2">
    <name type="scientific">Anoxybacterium hadale</name>
    <dbReference type="NCBI Taxonomy" id="3408580"/>
    <lineage>
        <taxon>Bacteria</taxon>
        <taxon>Bacillati</taxon>
        <taxon>Bacillota</taxon>
        <taxon>Clostridia</taxon>
        <taxon>Peptostreptococcales</taxon>
        <taxon>Anaerovoracaceae</taxon>
        <taxon>Anoxybacterium</taxon>
    </lineage>
</organism>
<accession>A0ACD1AGC3</accession>
<dbReference type="EMBL" id="CP042469">
    <property type="protein sequence ID" value="QOX65358.1"/>
    <property type="molecule type" value="Genomic_DNA"/>
</dbReference>
<protein>
    <submittedName>
        <fullName evidence="1">Uncharacterized protein</fullName>
    </submittedName>
</protein>
<evidence type="ECO:0000313" key="2">
    <source>
        <dbReference type="Proteomes" id="UP000594014"/>
    </source>
</evidence>